<keyword evidence="2 5" id="KW-0812">Transmembrane</keyword>
<proteinExistence type="predicted"/>
<dbReference type="Gene3D" id="1.20.1530.20">
    <property type="match status" value="1"/>
</dbReference>
<sequence>MLRSVIAFVLSNIVTLFMFSEGLAREPGEIRHVLERPALYVRALVVVLLLVPLVALGVVYAFRLPTVLASAILLMAVCPGAPLQVNQAKSLGANPTTSINLLLLLSVCALITVPAWVVVLDRLLGVEFRASPELVFRLLAVKILPPLAVGIAVRYYLPHVAQALAPWCSRVFTVLLVAVSVGLLFIVGPKLIHVAWLAVVALVMLVTVSALLGHWAGAPRLEDRKAVALAAAFAHPVLSMTIIIQSYPNYRALEVAGIVGAFVVIRLLALTPYRMWVKRQGEHAGSKRLPPHGGVPA</sequence>
<dbReference type="InterPro" id="IPR004710">
    <property type="entry name" value="Bilac:Na_transpt"/>
</dbReference>
<evidence type="ECO:0000313" key="6">
    <source>
        <dbReference type="EMBL" id="QSQ15484.1"/>
    </source>
</evidence>
<feature type="transmembrane region" description="Helical" evidence="5">
    <location>
        <begin position="250"/>
        <end position="269"/>
    </location>
</feature>
<evidence type="ECO:0000313" key="7">
    <source>
        <dbReference type="Proteomes" id="UP000663090"/>
    </source>
</evidence>
<comment type="subcellular location">
    <subcellularLocation>
        <location evidence="1">Membrane</location>
        <topology evidence="1">Multi-pass membrane protein</topology>
    </subcellularLocation>
</comment>
<evidence type="ECO:0000256" key="2">
    <source>
        <dbReference type="ARBA" id="ARBA00022692"/>
    </source>
</evidence>
<dbReference type="InterPro" id="IPR038770">
    <property type="entry name" value="Na+/solute_symporter_sf"/>
</dbReference>
<name>A0ABX7ND99_9BACT</name>
<reference evidence="6 7" key="1">
    <citation type="submission" date="2021-02" db="EMBL/GenBank/DDBJ databases">
        <title>De Novo genome assembly of isolated myxobacteria.</title>
        <authorList>
            <person name="Stevens D.C."/>
        </authorList>
    </citation>
    <scope>NUCLEOTIDE SEQUENCE [LARGE SCALE GENOMIC DNA]</scope>
    <source>
        <strain evidence="6 7">SCHIC003</strain>
    </source>
</reference>
<feature type="transmembrane region" description="Helical" evidence="5">
    <location>
        <begin position="97"/>
        <end position="119"/>
    </location>
</feature>
<keyword evidence="7" id="KW-1185">Reference proteome</keyword>
<keyword evidence="3 5" id="KW-1133">Transmembrane helix</keyword>
<dbReference type="EMBL" id="CP071091">
    <property type="protein sequence ID" value="QSQ15484.1"/>
    <property type="molecule type" value="Genomic_DNA"/>
</dbReference>
<gene>
    <name evidence="6" type="ORF">JY572_05270</name>
</gene>
<keyword evidence="4 5" id="KW-0472">Membrane</keyword>
<feature type="transmembrane region" description="Helical" evidence="5">
    <location>
        <begin position="6"/>
        <end position="24"/>
    </location>
</feature>
<feature type="transmembrane region" description="Helical" evidence="5">
    <location>
        <begin position="226"/>
        <end position="244"/>
    </location>
</feature>
<evidence type="ECO:0000256" key="5">
    <source>
        <dbReference type="SAM" id="Phobius"/>
    </source>
</evidence>
<feature type="transmembrane region" description="Helical" evidence="5">
    <location>
        <begin position="139"/>
        <end position="157"/>
    </location>
</feature>
<evidence type="ECO:0008006" key="8">
    <source>
        <dbReference type="Google" id="ProtNLM"/>
    </source>
</evidence>
<feature type="transmembrane region" description="Helical" evidence="5">
    <location>
        <begin position="194"/>
        <end position="214"/>
    </location>
</feature>
<accession>A0ABX7ND99</accession>
<feature type="transmembrane region" description="Helical" evidence="5">
    <location>
        <begin position="169"/>
        <end position="188"/>
    </location>
</feature>
<feature type="transmembrane region" description="Helical" evidence="5">
    <location>
        <begin position="39"/>
        <end position="61"/>
    </location>
</feature>
<dbReference type="RefSeq" id="WP_206717187.1">
    <property type="nucleotide sequence ID" value="NZ_CP071091.1"/>
</dbReference>
<dbReference type="PANTHER" id="PTHR10361:SF28">
    <property type="entry name" value="P3 PROTEIN-RELATED"/>
    <property type="match status" value="1"/>
</dbReference>
<organism evidence="6 7">
    <name type="scientific">Myxococcus landrumensis</name>
    <dbReference type="NCBI Taxonomy" id="2813577"/>
    <lineage>
        <taxon>Bacteria</taxon>
        <taxon>Pseudomonadati</taxon>
        <taxon>Myxococcota</taxon>
        <taxon>Myxococcia</taxon>
        <taxon>Myxococcales</taxon>
        <taxon>Cystobacterineae</taxon>
        <taxon>Myxococcaceae</taxon>
        <taxon>Myxococcus</taxon>
    </lineage>
</organism>
<protein>
    <recommendedName>
        <fullName evidence="8">Sodium bile acid symporter family protein</fullName>
    </recommendedName>
</protein>
<dbReference type="Pfam" id="PF01758">
    <property type="entry name" value="SBF"/>
    <property type="match status" value="1"/>
</dbReference>
<evidence type="ECO:0000256" key="4">
    <source>
        <dbReference type="ARBA" id="ARBA00023136"/>
    </source>
</evidence>
<evidence type="ECO:0000256" key="3">
    <source>
        <dbReference type="ARBA" id="ARBA00022989"/>
    </source>
</evidence>
<dbReference type="PANTHER" id="PTHR10361">
    <property type="entry name" value="SODIUM-BILE ACID COTRANSPORTER"/>
    <property type="match status" value="1"/>
</dbReference>
<dbReference type="InterPro" id="IPR002657">
    <property type="entry name" value="BilAc:Na_symport/Acr3"/>
</dbReference>
<evidence type="ECO:0000256" key="1">
    <source>
        <dbReference type="ARBA" id="ARBA00004141"/>
    </source>
</evidence>
<dbReference type="Proteomes" id="UP000663090">
    <property type="component" value="Chromosome"/>
</dbReference>